<keyword evidence="12" id="KW-1185">Reference proteome</keyword>
<feature type="binding site" evidence="9">
    <location>
        <position position="206"/>
    </location>
    <ligand>
        <name>Zn(2+)</name>
        <dbReference type="ChEBI" id="CHEBI:29105"/>
        <note>catalytic</note>
    </ligand>
</feature>
<evidence type="ECO:0000256" key="1">
    <source>
        <dbReference type="ARBA" id="ARBA00001362"/>
    </source>
</evidence>
<keyword evidence="4 9" id="KW-0378">Hydrolase</keyword>
<feature type="active site" description="Proton donor/acceptor" evidence="9">
    <location>
        <position position="203"/>
    </location>
</feature>
<keyword evidence="8 10" id="KW-0961">Cell wall biogenesis/degradation</keyword>
<evidence type="ECO:0000256" key="8">
    <source>
        <dbReference type="ARBA" id="ARBA00023316"/>
    </source>
</evidence>
<evidence type="ECO:0000256" key="7">
    <source>
        <dbReference type="ARBA" id="ARBA00023049"/>
    </source>
</evidence>
<evidence type="ECO:0000313" key="12">
    <source>
        <dbReference type="Proteomes" id="UP001209922"/>
    </source>
</evidence>
<dbReference type="EC" id="3.4.13.22" evidence="9 10"/>
<organism evidence="11 12">
    <name type="scientific">Xanthomonas chitinilytica</name>
    <dbReference type="NCBI Taxonomy" id="2989819"/>
    <lineage>
        <taxon>Bacteria</taxon>
        <taxon>Pseudomonadati</taxon>
        <taxon>Pseudomonadota</taxon>
        <taxon>Gammaproteobacteria</taxon>
        <taxon>Lysobacterales</taxon>
        <taxon>Lysobacteraceae</taxon>
        <taxon>Xanthomonas</taxon>
    </lineage>
</organism>
<dbReference type="CDD" id="cd14817">
    <property type="entry name" value="D-Ala-D-Ala_dipeptidase_VanX"/>
    <property type="match status" value="1"/>
</dbReference>
<evidence type="ECO:0000256" key="2">
    <source>
        <dbReference type="ARBA" id="ARBA00022670"/>
    </source>
</evidence>
<evidence type="ECO:0000256" key="9">
    <source>
        <dbReference type="HAMAP-Rule" id="MF_01924"/>
    </source>
</evidence>
<sequence>MLACAAAIAGEVTVSPAEGPEQAGMVEIRALAPDIVLDIRCAGSDNFTGRPVPGYEAGKCYLLRPVAEALARVQQALRTQGYSLQVFDCYRPVRAVQAFVAWIDEADDPAARQRYYPRLAKSELLGGGYIAATSGHSRGATVDLGLLDCRSGRCVALDMGTGFDHFDPLAHTDAAGIDARQRGNRQRLLQAMAAQGFANYPQEWWHYTLKPEPDPLTAYGFPVR</sequence>
<evidence type="ECO:0000256" key="4">
    <source>
        <dbReference type="ARBA" id="ARBA00022801"/>
    </source>
</evidence>
<evidence type="ECO:0000256" key="5">
    <source>
        <dbReference type="ARBA" id="ARBA00022833"/>
    </source>
</evidence>
<gene>
    <name evidence="9" type="primary">ddpX</name>
    <name evidence="11" type="ORF">OK345_14040</name>
</gene>
<dbReference type="HAMAP" id="MF_01924">
    <property type="entry name" value="A_A_dipeptidase"/>
    <property type="match status" value="1"/>
</dbReference>
<dbReference type="Proteomes" id="UP001209922">
    <property type="component" value="Unassembled WGS sequence"/>
</dbReference>
<keyword evidence="5 9" id="KW-0862">Zinc</keyword>
<feature type="site" description="Transition state stabilizer" evidence="9">
    <location>
        <position position="91"/>
    </location>
</feature>
<dbReference type="PIRSF" id="PIRSF026671">
    <property type="entry name" value="AA_dipeptidase"/>
    <property type="match status" value="1"/>
</dbReference>
<dbReference type="PANTHER" id="PTHR43126:SF1">
    <property type="entry name" value="D-ALANYL-D-ALANINE DIPEPTIDASE"/>
    <property type="match status" value="1"/>
</dbReference>
<dbReference type="InterPro" id="IPR000755">
    <property type="entry name" value="A_A_dipeptidase"/>
</dbReference>
<evidence type="ECO:0000256" key="6">
    <source>
        <dbReference type="ARBA" id="ARBA00022997"/>
    </source>
</evidence>
<keyword evidence="2 9" id="KW-0645">Protease</keyword>
<evidence type="ECO:0000313" key="11">
    <source>
        <dbReference type="EMBL" id="MCW4473620.1"/>
    </source>
</evidence>
<evidence type="ECO:0000256" key="3">
    <source>
        <dbReference type="ARBA" id="ARBA00022723"/>
    </source>
</evidence>
<dbReference type="Pfam" id="PF01427">
    <property type="entry name" value="Peptidase_M15"/>
    <property type="match status" value="1"/>
</dbReference>
<keyword evidence="6 9" id="KW-0224">Dipeptidase</keyword>
<dbReference type="EMBL" id="JAPCHY010000012">
    <property type="protein sequence ID" value="MCW4473620.1"/>
    <property type="molecule type" value="Genomic_DNA"/>
</dbReference>
<evidence type="ECO:0000256" key="10">
    <source>
        <dbReference type="PIRNR" id="PIRNR026671"/>
    </source>
</evidence>
<comment type="cofactor">
    <cofactor evidence="9">
        <name>Zn(2+)</name>
        <dbReference type="ChEBI" id="CHEBI:29105"/>
    </cofactor>
    <text evidence="9">Binds 1 zinc ion per subunit.</text>
</comment>
<feature type="binding site" evidence="9">
    <location>
        <position position="143"/>
    </location>
    <ligand>
        <name>Zn(2+)</name>
        <dbReference type="ChEBI" id="CHEBI:29105"/>
        <note>catalytic</note>
    </ligand>
</feature>
<dbReference type="Gene3D" id="3.30.1380.10">
    <property type="match status" value="1"/>
</dbReference>
<proteinExistence type="inferred from homology"/>
<protein>
    <recommendedName>
        <fullName evidence="9 10">D-alanyl-D-alanine dipeptidase</fullName>
        <shortName evidence="9 10">D-Ala-D-Ala dipeptidase</shortName>
        <ecNumber evidence="9 10">3.4.13.22</ecNumber>
    </recommendedName>
</protein>
<dbReference type="RefSeq" id="WP_265128643.1">
    <property type="nucleotide sequence ID" value="NZ_JAPCHY010000012.1"/>
</dbReference>
<comment type="function">
    <text evidence="9 10">Catalyzes hydrolysis of the D-alanyl-D-alanine dipeptide.</text>
</comment>
<keyword evidence="3 9" id="KW-0479">Metal-binding</keyword>
<dbReference type="PANTHER" id="PTHR43126">
    <property type="entry name" value="D-ALANYL-D-ALANINE DIPEPTIDASE"/>
    <property type="match status" value="1"/>
</dbReference>
<reference evidence="11 12" key="1">
    <citation type="submission" date="2022-10" db="EMBL/GenBank/DDBJ databases">
        <title>Xanthomonas sp. H13-6.</title>
        <authorList>
            <person name="Liu X."/>
            <person name="Deng Z."/>
            <person name="Jiang Y."/>
            <person name="Yu T."/>
            <person name="Ai J."/>
        </authorList>
    </citation>
    <scope>NUCLEOTIDE SEQUENCE [LARGE SCALE GENOMIC DNA]</scope>
    <source>
        <strain evidence="11 12">H13-6</strain>
    </source>
</reference>
<keyword evidence="7 9" id="KW-0482">Metalloprotease</keyword>
<accession>A0ABT3JYS7</accession>
<name>A0ABT3JYS7_9XANT</name>
<comment type="similarity">
    <text evidence="9 10">Belongs to the peptidase M15D family.</text>
</comment>
<dbReference type="InterPro" id="IPR009045">
    <property type="entry name" value="Zn_M74/Hedgehog-like"/>
</dbReference>
<dbReference type="SUPFAM" id="SSF55166">
    <property type="entry name" value="Hedgehog/DD-peptidase"/>
    <property type="match status" value="1"/>
</dbReference>
<feature type="binding site" evidence="9">
    <location>
        <position position="136"/>
    </location>
    <ligand>
        <name>Zn(2+)</name>
        <dbReference type="ChEBI" id="CHEBI:29105"/>
        <note>catalytic</note>
    </ligand>
</feature>
<comment type="catalytic activity">
    <reaction evidence="1 9 10">
        <text>D-alanyl-D-alanine + H2O = 2 D-alanine</text>
        <dbReference type="Rhea" id="RHEA:20661"/>
        <dbReference type="ChEBI" id="CHEBI:15377"/>
        <dbReference type="ChEBI" id="CHEBI:57416"/>
        <dbReference type="ChEBI" id="CHEBI:57822"/>
        <dbReference type="EC" id="3.4.13.22"/>
    </reaction>
</comment>
<comment type="caution">
    <text evidence="11">The sequence shown here is derived from an EMBL/GenBank/DDBJ whole genome shotgun (WGS) entry which is preliminary data.</text>
</comment>